<name>A0A8E5MGD5_USTVR</name>
<keyword evidence="3" id="KW-1185">Reference proteome</keyword>
<dbReference type="AlphaFoldDB" id="A0A8E5MGD5"/>
<reference evidence="2" key="1">
    <citation type="submission" date="2020-03" db="EMBL/GenBank/DDBJ databases">
        <title>A mixture of massive structural variations and highly conserved coding sequences in Ustilaginoidea virens genome.</title>
        <authorList>
            <person name="Zhang K."/>
            <person name="Zhao Z."/>
            <person name="Zhang Z."/>
            <person name="Li Y."/>
            <person name="Hsiang T."/>
            <person name="Sun W."/>
        </authorList>
    </citation>
    <scope>NUCLEOTIDE SEQUENCE</scope>
    <source>
        <strain evidence="2">UV-8b</strain>
    </source>
</reference>
<evidence type="ECO:0008006" key="4">
    <source>
        <dbReference type="Google" id="ProtNLM"/>
    </source>
</evidence>
<dbReference type="PANTHER" id="PTHR35870:SF6">
    <property type="entry name" value="MGS207 PROTEIN"/>
    <property type="match status" value="1"/>
</dbReference>
<accession>A0A8E5MGD5</accession>
<dbReference type="RefSeq" id="XP_042996440.1">
    <property type="nucleotide sequence ID" value="XM_043140506.1"/>
</dbReference>
<dbReference type="InterPro" id="IPR025337">
    <property type="entry name" value="Questin_oxidase-like"/>
</dbReference>
<evidence type="ECO:0000256" key="1">
    <source>
        <dbReference type="ARBA" id="ARBA00023002"/>
    </source>
</evidence>
<dbReference type="KEGG" id="uvi:66063786"/>
<evidence type="ECO:0000313" key="2">
    <source>
        <dbReference type="EMBL" id="QUC18767.1"/>
    </source>
</evidence>
<evidence type="ECO:0000313" key="3">
    <source>
        <dbReference type="Proteomes" id="UP000027002"/>
    </source>
</evidence>
<dbReference type="PANTHER" id="PTHR35870">
    <property type="entry name" value="PROTEIN, PUTATIVE (AFU_ORTHOLOGUE AFUA_5G03330)-RELATED"/>
    <property type="match status" value="1"/>
</dbReference>
<dbReference type="GO" id="GO:0016491">
    <property type="term" value="F:oxidoreductase activity"/>
    <property type="evidence" value="ECO:0007669"/>
    <property type="project" value="UniProtKB-KW"/>
</dbReference>
<organism evidence="2 3">
    <name type="scientific">Ustilaginoidea virens</name>
    <name type="common">Rice false smut fungus</name>
    <name type="synonym">Villosiclava virens</name>
    <dbReference type="NCBI Taxonomy" id="1159556"/>
    <lineage>
        <taxon>Eukaryota</taxon>
        <taxon>Fungi</taxon>
        <taxon>Dikarya</taxon>
        <taxon>Ascomycota</taxon>
        <taxon>Pezizomycotina</taxon>
        <taxon>Sordariomycetes</taxon>
        <taxon>Hypocreomycetidae</taxon>
        <taxon>Hypocreales</taxon>
        <taxon>Clavicipitaceae</taxon>
        <taxon>Ustilaginoidea</taxon>
    </lineage>
</organism>
<dbReference type="OrthoDB" id="10265971at2759"/>
<dbReference type="GeneID" id="66063786"/>
<proteinExistence type="predicted"/>
<sequence length="443" mass="50286">MPPPQRLQHQYSILQSPESLQALLRHHTRGQWQDAKFANMSGLLAFVLGGDGKNSAIDLPAVDVHHIETNPERPARSLKHLLKANHVNYAVLCSQSRSGNETAHALASAYLLGATATQLQDMYEEQVKELEPWKPSPAEVVDNDWVDFLGDDRYQRGFLDFFEDKLAMEYAYDWKKVVEHFLFSSERPLVHGLICGFGHPLTHLGYAYEMDSKEVAMEALTLASVQHSFLYKYTSDPSCTRQSSKRTSASVLELLVQLSDDEALRDLPEAIEPRELESTISKYEGTVLDYWNAWDISEPVKDFEKSQQAAVGLFVSSVDPTLHEYSLLFADLLTTSYAVRVLLSFFPARYHVSLVKEWWLLVVAVFILKGRPRPKPGTERKDAAGRDWNHVQQKALQSPHLNDAHYAKAVRVMRDLARTWGDDDDFYLLAAATFVDNFRGWAS</sequence>
<keyword evidence="1" id="KW-0560">Oxidoreductase</keyword>
<dbReference type="EMBL" id="CP072754">
    <property type="protein sequence ID" value="QUC18767.1"/>
    <property type="molecule type" value="Genomic_DNA"/>
</dbReference>
<dbReference type="Proteomes" id="UP000027002">
    <property type="component" value="Chromosome 2"/>
</dbReference>
<dbReference type="Pfam" id="PF14027">
    <property type="entry name" value="Questin_oxidase"/>
    <property type="match status" value="1"/>
</dbReference>
<protein>
    <recommendedName>
        <fullName evidence="4">MGS207 protein</fullName>
    </recommendedName>
</protein>
<gene>
    <name evidence="2" type="ORF">UV8b_03008</name>
</gene>